<dbReference type="GO" id="GO:0008810">
    <property type="term" value="F:cellulase activity"/>
    <property type="evidence" value="ECO:0007669"/>
    <property type="project" value="UniProtKB-UniRule"/>
</dbReference>
<comment type="similarity">
    <text evidence="13">Belongs to the polysaccharide monooxygenase AA9 family.</text>
</comment>
<protein>
    <recommendedName>
        <fullName evidence="15">AA9 family lytic polysaccharide monooxygenase</fullName>
        <ecNumber evidence="15">1.14.99.56</ecNumber>
    </recommendedName>
    <alternativeName>
        <fullName evidence="15">Endo-beta-1,4-glucanase</fullName>
    </alternativeName>
    <alternativeName>
        <fullName evidence="15">Glycosyl hydrolase 61 family protein</fullName>
    </alternativeName>
</protein>
<evidence type="ECO:0000313" key="18">
    <source>
        <dbReference type="Proteomes" id="UP000452235"/>
    </source>
</evidence>
<keyword evidence="8" id="KW-0186">Copper</keyword>
<dbReference type="GO" id="GO:0005576">
    <property type="term" value="C:extracellular region"/>
    <property type="evidence" value="ECO:0007669"/>
    <property type="project" value="UniProtKB-SubCell"/>
</dbReference>
<dbReference type="Pfam" id="PF03443">
    <property type="entry name" value="AA9"/>
    <property type="match status" value="1"/>
</dbReference>
<dbReference type="GO" id="GO:0046872">
    <property type="term" value="F:metal ion binding"/>
    <property type="evidence" value="ECO:0007669"/>
    <property type="project" value="UniProtKB-KW"/>
</dbReference>
<keyword evidence="7" id="KW-0560">Oxidoreductase</keyword>
<feature type="domain" description="Auxiliary Activity family 9 catalytic" evidence="16">
    <location>
        <begin position="20"/>
        <end position="235"/>
    </location>
</feature>
<evidence type="ECO:0000256" key="2">
    <source>
        <dbReference type="ARBA" id="ARBA00004613"/>
    </source>
</evidence>
<organism evidence="17 18">
    <name type="scientific">Aspergillus terreus</name>
    <dbReference type="NCBI Taxonomy" id="33178"/>
    <lineage>
        <taxon>Eukaryota</taxon>
        <taxon>Fungi</taxon>
        <taxon>Dikarya</taxon>
        <taxon>Ascomycota</taxon>
        <taxon>Pezizomycotina</taxon>
        <taxon>Eurotiomycetes</taxon>
        <taxon>Eurotiomycetidae</taxon>
        <taxon>Eurotiales</taxon>
        <taxon>Aspergillaceae</taxon>
        <taxon>Aspergillus</taxon>
        <taxon>Aspergillus subgen. Circumdati</taxon>
    </lineage>
</organism>
<keyword evidence="5" id="KW-0732">Signal</keyword>
<evidence type="ECO:0000256" key="14">
    <source>
        <dbReference type="ARBA" id="ARBA00045077"/>
    </source>
</evidence>
<dbReference type="CDD" id="cd21175">
    <property type="entry name" value="LPMO_AA9"/>
    <property type="match status" value="1"/>
</dbReference>
<proteinExistence type="inferred from homology"/>
<reference evidence="17 18" key="1">
    <citation type="submission" date="2020-01" db="EMBL/GenBank/DDBJ databases">
        <title>Aspergillus terreus IFO 6365 whole genome shotgun sequence.</title>
        <authorList>
            <person name="Kanamasa S."/>
            <person name="Takahashi H."/>
        </authorList>
    </citation>
    <scope>NUCLEOTIDE SEQUENCE [LARGE SCALE GENOMIC DNA]</scope>
    <source>
        <strain evidence="17 18">IFO 6365</strain>
    </source>
</reference>
<keyword evidence="4" id="KW-0479">Metal-binding</keyword>
<keyword evidence="9" id="KW-0503">Monooxygenase</keyword>
<dbReference type="OrthoDB" id="4849160at2759"/>
<evidence type="ECO:0000256" key="4">
    <source>
        <dbReference type="ARBA" id="ARBA00022723"/>
    </source>
</evidence>
<dbReference type="PANTHER" id="PTHR33353">
    <property type="entry name" value="PUTATIVE (AFU_ORTHOLOGUE AFUA_1G12560)-RELATED"/>
    <property type="match status" value="1"/>
</dbReference>
<dbReference type="InterPro" id="IPR005103">
    <property type="entry name" value="AA9_LPMO"/>
</dbReference>
<dbReference type="VEuPathDB" id="FungiDB:ATEG_01456"/>
<evidence type="ECO:0000256" key="9">
    <source>
        <dbReference type="ARBA" id="ARBA00023033"/>
    </source>
</evidence>
<dbReference type="GO" id="GO:0030248">
    <property type="term" value="F:cellulose binding"/>
    <property type="evidence" value="ECO:0007669"/>
    <property type="project" value="UniProtKB-UniRule"/>
</dbReference>
<evidence type="ECO:0000256" key="11">
    <source>
        <dbReference type="ARBA" id="ARBA00023277"/>
    </source>
</evidence>
<dbReference type="PANTHER" id="PTHR33353:SF36">
    <property type="entry name" value="ENDO-BETA-1,4-GLUCANASE D"/>
    <property type="match status" value="1"/>
</dbReference>
<keyword evidence="3 15" id="KW-0964">Secreted</keyword>
<keyword evidence="10 15" id="KW-1015">Disulfide bond</keyword>
<dbReference type="EC" id="1.14.99.56" evidence="15"/>
<comment type="catalytic activity">
    <reaction evidence="14 15">
        <text>[(1-&gt;4)-beta-D-glucosyl]n+m + reduced acceptor + O2 = 4-dehydro-beta-D-glucosyl-[(1-&gt;4)-beta-D-glucosyl]n-1 + [(1-&gt;4)-beta-D-glucosyl]m + acceptor + H2O.</text>
        <dbReference type="EC" id="1.14.99.56"/>
    </reaction>
</comment>
<comment type="domain">
    <text evidence="15">Has a modular structure: an endo-beta-1,4-glucanase catalytic module at the N-terminus, a linker rich in serines and threonines, and a C-terminal carbohydrate-binding module (CBM).</text>
</comment>
<evidence type="ECO:0000256" key="8">
    <source>
        <dbReference type="ARBA" id="ARBA00023008"/>
    </source>
</evidence>
<keyword evidence="18" id="KW-1185">Reference proteome</keyword>
<dbReference type="GO" id="GO:0004497">
    <property type="term" value="F:monooxygenase activity"/>
    <property type="evidence" value="ECO:0007669"/>
    <property type="project" value="UniProtKB-KW"/>
</dbReference>
<comment type="cofactor">
    <cofactor evidence="1">
        <name>Cu(2+)</name>
        <dbReference type="ChEBI" id="CHEBI:29036"/>
    </cofactor>
</comment>
<keyword evidence="6 15" id="KW-0136">Cellulose degradation</keyword>
<evidence type="ECO:0000256" key="10">
    <source>
        <dbReference type="ARBA" id="ARBA00023157"/>
    </source>
</evidence>
<evidence type="ECO:0000256" key="12">
    <source>
        <dbReference type="ARBA" id="ARBA00023326"/>
    </source>
</evidence>
<evidence type="ECO:0000256" key="3">
    <source>
        <dbReference type="ARBA" id="ARBA00022525"/>
    </source>
</evidence>
<dbReference type="Proteomes" id="UP000452235">
    <property type="component" value="Unassembled WGS sequence"/>
</dbReference>
<dbReference type="GO" id="GO:0030245">
    <property type="term" value="P:cellulose catabolic process"/>
    <property type="evidence" value="ECO:0007669"/>
    <property type="project" value="UniProtKB-UniRule"/>
</dbReference>
<sequence>MDRLSTSTLLALLASQVAGHGHVTNIVINGVSYQGWDINSFPYMADPPTVVAWGTPNTGNGFIAPDAFTSDDMICHLNATNAKGFATVAAGDSINLQWTEWPESHHGPVLDYLAPCGAAGCETVDKTTLQFFKIDGVGLVDDAAPPGVWAADQLIANNNSWLVQIPADISPGDYVLRHEMIALHGAFAEDGAQNYMQCFNLRVTGGGSQSPAGVPATELYTSTDPGILVDIYNSLTYTVPGPSMIAGATNVAQATSAITATGTATVPGSAAASATATSA</sequence>
<evidence type="ECO:0000313" key="17">
    <source>
        <dbReference type="EMBL" id="GFF12436.1"/>
    </source>
</evidence>
<name>A0A5M3YRC0_ASPTE</name>
<comment type="function">
    <text evidence="15">Lytic polysaccharide monooxygenase (LMPO) that depolymerizes crystalline and amorphous polysaccharides via the oxidation of scissile alpha- or beta-(1-4)-glycosidic bonds, yielding C1 and/or C4 oxidation products. Catalysis by LPMOs requires the reduction of the active-site copper from Cu(II) to Cu(I) by a reducing agent and H(2)O(2) or O(2) as a cosubstrate.</text>
</comment>
<gene>
    <name evidence="17" type="ORF">ATEIFO6365_0001065900</name>
</gene>
<evidence type="ECO:0000259" key="16">
    <source>
        <dbReference type="Pfam" id="PF03443"/>
    </source>
</evidence>
<dbReference type="Gene3D" id="2.70.50.70">
    <property type="match status" value="1"/>
</dbReference>
<evidence type="ECO:0000256" key="13">
    <source>
        <dbReference type="ARBA" id="ARBA00044502"/>
    </source>
</evidence>
<dbReference type="AlphaFoldDB" id="A0A5M3YRC0"/>
<evidence type="ECO:0000256" key="1">
    <source>
        <dbReference type="ARBA" id="ARBA00001973"/>
    </source>
</evidence>
<evidence type="ECO:0000256" key="6">
    <source>
        <dbReference type="ARBA" id="ARBA00023001"/>
    </source>
</evidence>
<keyword evidence="11 15" id="KW-0119">Carbohydrate metabolism</keyword>
<keyword evidence="12 15" id="KW-0624">Polysaccharide degradation</keyword>
<comment type="caution">
    <text evidence="17">The sequence shown here is derived from an EMBL/GenBank/DDBJ whole genome shotgun (WGS) entry which is preliminary data.</text>
</comment>
<dbReference type="EMBL" id="BLJY01000001">
    <property type="protein sequence ID" value="GFF12436.1"/>
    <property type="molecule type" value="Genomic_DNA"/>
</dbReference>
<evidence type="ECO:0000256" key="5">
    <source>
        <dbReference type="ARBA" id="ARBA00022729"/>
    </source>
</evidence>
<comment type="subcellular location">
    <subcellularLocation>
        <location evidence="2 15">Secreted</location>
    </subcellularLocation>
</comment>
<evidence type="ECO:0000256" key="15">
    <source>
        <dbReference type="RuleBase" id="RU368122"/>
    </source>
</evidence>
<dbReference type="InterPro" id="IPR049892">
    <property type="entry name" value="AA9"/>
</dbReference>
<accession>A0A5M3YRC0</accession>
<evidence type="ECO:0000256" key="7">
    <source>
        <dbReference type="ARBA" id="ARBA00023002"/>
    </source>
</evidence>